<dbReference type="Proteomes" id="UP001054854">
    <property type="component" value="Unassembled WGS sequence"/>
</dbReference>
<keyword evidence="3" id="KW-1185">Reference proteome</keyword>
<feature type="region of interest" description="Disordered" evidence="1">
    <location>
        <begin position="13"/>
        <end position="39"/>
    </location>
</feature>
<organism evidence="2 3">
    <name type="scientific">Streptomyces hygroscopicus</name>
    <dbReference type="NCBI Taxonomy" id="1912"/>
    <lineage>
        <taxon>Bacteria</taxon>
        <taxon>Bacillati</taxon>
        <taxon>Actinomycetota</taxon>
        <taxon>Actinomycetes</taxon>
        <taxon>Kitasatosporales</taxon>
        <taxon>Streptomycetaceae</taxon>
        <taxon>Streptomyces</taxon>
        <taxon>Streptomyces violaceusniger group</taxon>
    </lineage>
</organism>
<reference evidence="2" key="1">
    <citation type="submission" date="2024-05" db="EMBL/GenBank/DDBJ databases">
        <title>Whole genome shotgun sequence of Streptomyces hygroscopicus NBRC 113678.</title>
        <authorList>
            <person name="Komaki H."/>
            <person name="Tamura T."/>
        </authorList>
    </citation>
    <scope>NUCLEOTIDE SEQUENCE</scope>
    <source>
        <strain evidence="2">N11-34</strain>
    </source>
</reference>
<sequence>MWVRGGWSGAGVFGEKRESWDRTGPPSIRGSGGGRGAAEWGKVVRQRGFGVAEKRRPWCIH</sequence>
<evidence type="ECO:0000313" key="2">
    <source>
        <dbReference type="EMBL" id="GHJ27103.1"/>
    </source>
</evidence>
<evidence type="ECO:0000313" key="3">
    <source>
        <dbReference type="Proteomes" id="UP001054854"/>
    </source>
</evidence>
<name>A0ABQ3TUY7_STRHY</name>
<comment type="caution">
    <text evidence="2">The sequence shown here is derived from an EMBL/GenBank/DDBJ whole genome shotgun (WGS) entry which is preliminary data.</text>
</comment>
<evidence type="ECO:0000256" key="1">
    <source>
        <dbReference type="SAM" id="MobiDB-lite"/>
    </source>
</evidence>
<accession>A0ABQ3TUY7</accession>
<protein>
    <submittedName>
        <fullName evidence="2">Uncharacterized protein</fullName>
    </submittedName>
</protein>
<dbReference type="EMBL" id="BNEK01000003">
    <property type="protein sequence ID" value="GHJ27103.1"/>
    <property type="molecule type" value="Genomic_DNA"/>
</dbReference>
<gene>
    <name evidence="2" type="ORF">TPA0910_15360</name>
</gene>
<proteinExistence type="predicted"/>